<proteinExistence type="predicted"/>
<keyword evidence="3" id="KW-1185">Reference proteome</keyword>
<name>A0A9P0CUM0_9CUCU</name>
<dbReference type="OrthoDB" id="6753017at2759"/>
<feature type="region of interest" description="Disordered" evidence="1">
    <location>
        <begin position="259"/>
        <end position="295"/>
    </location>
</feature>
<dbReference type="Proteomes" id="UP001153636">
    <property type="component" value="Chromosome 3"/>
</dbReference>
<accession>A0A9P0CUM0</accession>
<dbReference type="EMBL" id="OV651815">
    <property type="protein sequence ID" value="CAH1108526.1"/>
    <property type="molecule type" value="Genomic_DNA"/>
</dbReference>
<dbReference type="AlphaFoldDB" id="A0A9P0CUM0"/>
<evidence type="ECO:0000313" key="2">
    <source>
        <dbReference type="EMBL" id="CAH1108526.1"/>
    </source>
</evidence>
<gene>
    <name evidence="2" type="ORF">PSYICH_LOCUS9685</name>
</gene>
<protein>
    <submittedName>
        <fullName evidence="2">Uncharacterized protein</fullName>
    </submittedName>
</protein>
<feature type="compositionally biased region" description="Polar residues" evidence="1">
    <location>
        <begin position="284"/>
        <end position="295"/>
    </location>
</feature>
<organism evidence="2 3">
    <name type="scientific">Psylliodes chrysocephalus</name>
    <dbReference type="NCBI Taxonomy" id="3402493"/>
    <lineage>
        <taxon>Eukaryota</taxon>
        <taxon>Metazoa</taxon>
        <taxon>Ecdysozoa</taxon>
        <taxon>Arthropoda</taxon>
        <taxon>Hexapoda</taxon>
        <taxon>Insecta</taxon>
        <taxon>Pterygota</taxon>
        <taxon>Neoptera</taxon>
        <taxon>Endopterygota</taxon>
        <taxon>Coleoptera</taxon>
        <taxon>Polyphaga</taxon>
        <taxon>Cucujiformia</taxon>
        <taxon>Chrysomeloidea</taxon>
        <taxon>Chrysomelidae</taxon>
        <taxon>Galerucinae</taxon>
        <taxon>Alticini</taxon>
        <taxon>Psylliodes</taxon>
    </lineage>
</organism>
<evidence type="ECO:0000256" key="1">
    <source>
        <dbReference type="SAM" id="MobiDB-lite"/>
    </source>
</evidence>
<evidence type="ECO:0000313" key="3">
    <source>
        <dbReference type="Proteomes" id="UP001153636"/>
    </source>
</evidence>
<sequence>MPKSNFGNTNDGNTSRRFFENLTLAAEITGISYELIYRLKAILEAISSRFEINPVNYERYASETARLYVKLYDWHPMTPTMYKILVYGAVIIEKALLPIGQLSEEAAEARNKHFRSYRQDFARKFSRESFAQNKFLLNDRNKVRLIDMLKVHLEKNKTLTLQADEDADRLIVTTAISISSSYEVVKIVGEDIDLLVLLCELSRDGGDHILLTNRPNNIIFVKCGREKPRCHLLDKFLYVTGISLLFHAFRGCDTTSAPFGQEKKNSIDNKKKQSRPEQNAGVFLSSNATPEQVAD</sequence>
<reference evidence="2" key="1">
    <citation type="submission" date="2022-01" db="EMBL/GenBank/DDBJ databases">
        <authorList>
            <person name="King R."/>
        </authorList>
    </citation>
    <scope>NUCLEOTIDE SEQUENCE</scope>
</reference>
<feature type="compositionally biased region" description="Basic and acidic residues" evidence="1">
    <location>
        <begin position="261"/>
        <end position="275"/>
    </location>
</feature>